<dbReference type="KEGG" id="fcy:FRACYDRAFT_173310"/>
<gene>
    <name evidence="3" type="ORF">FRACYDRAFT_173310</name>
</gene>
<evidence type="ECO:0000313" key="3">
    <source>
        <dbReference type="EMBL" id="OEU10138.1"/>
    </source>
</evidence>
<organism evidence="3 4">
    <name type="scientific">Fragilariopsis cylindrus CCMP1102</name>
    <dbReference type="NCBI Taxonomy" id="635003"/>
    <lineage>
        <taxon>Eukaryota</taxon>
        <taxon>Sar</taxon>
        <taxon>Stramenopiles</taxon>
        <taxon>Ochrophyta</taxon>
        <taxon>Bacillariophyta</taxon>
        <taxon>Bacillariophyceae</taxon>
        <taxon>Bacillariophycidae</taxon>
        <taxon>Bacillariales</taxon>
        <taxon>Bacillariaceae</taxon>
        <taxon>Fragilariopsis</taxon>
    </lineage>
</organism>
<proteinExistence type="predicted"/>
<accession>A0A1E7EVU3</accession>
<feature type="transmembrane region" description="Helical" evidence="2">
    <location>
        <begin position="147"/>
        <end position="169"/>
    </location>
</feature>
<reference evidence="3 4" key="1">
    <citation type="submission" date="2016-09" db="EMBL/GenBank/DDBJ databases">
        <title>Extensive genetic diversity and differential bi-allelic expression allows diatom success in the polar Southern Ocean.</title>
        <authorList>
            <consortium name="DOE Joint Genome Institute"/>
            <person name="Mock T."/>
            <person name="Otillar R.P."/>
            <person name="Strauss J."/>
            <person name="Dupont C."/>
            <person name="Frickenhaus S."/>
            <person name="Maumus F."/>
            <person name="Mcmullan M."/>
            <person name="Sanges R."/>
            <person name="Schmutz J."/>
            <person name="Toseland A."/>
            <person name="Valas R."/>
            <person name="Veluchamy A."/>
            <person name="Ward B.J."/>
            <person name="Allen A."/>
            <person name="Barry K."/>
            <person name="Falciatore A."/>
            <person name="Ferrante M."/>
            <person name="Fortunato A.E."/>
            <person name="Gloeckner G."/>
            <person name="Gruber A."/>
            <person name="Hipkin R."/>
            <person name="Janech M."/>
            <person name="Kroth P."/>
            <person name="Leese F."/>
            <person name="Lindquist E."/>
            <person name="Lyon B.R."/>
            <person name="Martin J."/>
            <person name="Mayer C."/>
            <person name="Parker M."/>
            <person name="Quesneville H."/>
            <person name="Raymond J."/>
            <person name="Uhlig C."/>
            <person name="Valentin K.U."/>
            <person name="Worden A.Z."/>
            <person name="Armbrust E.V."/>
            <person name="Bowler C."/>
            <person name="Green B."/>
            <person name="Moulton V."/>
            <person name="Van Oosterhout C."/>
            <person name="Grigoriev I."/>
        </authorList>
    </citation>
    <scope>NUCLEOTIDE SEQUENCE [LARGE SCALE GENOMIC DNA]</scope>
    <source>
        <strain evidence="3 4">CCMP1102</strain>
    </source>
</reference>
<dbReference type="Proteomes" id="UP000095751">
    <property type="component" value="Unassembled WGS sequence"/>
</dbReference>
<feature type="transmembrane region" description="Helical" evidence="2">
    <location>
        <begin position="112"/>
        <end position="135"/>
    </location>
</feature>
<feature type="transmembrane region" description="Helical" evidence="2">
    <location>
        <begin position="181"/>
        <end position="199"/>
    </location>
</feature>
<keyword evidence="2" id="KW-1133">Transmembrane helix</keyword>
<sequence>MAVIIQTRVAGIAGDGKEQFNIYFSTWCCFFCAIFTLESKMIEHDWPSMKTFIKSWPHRAPGWIAIFISDFFTLCWYVDVYSEYGEDSFNGSPEPSPLEYYYKNIPNTQYELLLFVASATLLPSAAFVFMEIFRVSSDDKKGTVETVVEAISLFVLACAWVPTVCIATTPGGFASHIGNSWFFTWSTCFLVMETLLWFVSDSRGGLHQTLLQKEQEYQQHQLNVLAATMAHREDGSDIEEDHEIDDDGDDDSSLTVRIEDPSHDEKTSMEGAAIFEMKDDSENDENLDDDSIRQEIRLKETDKHAYFDTLNDILE</sequence>
<protein>
    <submittedName>
        <fullName evidence="3">Uncharacterized protein</fullName>
    </submittedName>
</protein>
<keyword evidence="2" id="KW-0812">Transmembrane</keyword>
<dbReference type="OrthoDB" id="45297at2759"/>
<evidence type="ECO:0000256" key="1">
    <source>
        <dbReference type="SAM" id="MobiDB-lite"/>
    </source>
</evidence>
<feature type="region of interest" description="Disordered" evidence="1">
    <location>
        <begin position="233"/>
        <end position="253"/>
    </location>
</feature>
<evidence type="ECO:0000313" key="4">
    <source>
        <dbReference type="Proteomes" id="UP000095751"/>
    </source>
</evidence>
<evidence type="ECO:0000256" key="2">
    <source>
        <dbReference type="SAM" id="Phobius"/>
    </source>
</evidence>
<keyword evidence="4" id="KW-1185">Reference proteome</keyword>
<feature type="compositionally biased region" description="Acidic residues" evidence="1">
    <location>
        <begin position="236"/>
        <end position="252"/>
    </location>
</feature>
<feature type="transmembrane region" description="Helical" evidence="2">
    <location>
        <begin position="20"/>
        <end position="39"/>
    </location>
</feature>
<dbReference type="InParanoid" id="A0A1E7EVU3"/>
<dbReference type="AlphaFoldDB" id="A0A1E7EVU3"/>
<name>A0A1E7EVU3_9STRA</name>
<dbReference type="EMBL" id="KV784373">
    <property type="protein sequence ID" value="OEU10138.1"/>
    <property type="molecule type" value="Genomic_DNA"/>
</dbReference>
<keyword evidence="2" id="KW-0472">Membrane</keyword>